<evidence type="ECO:0000256" key="2">
    <source>
        <dbReference type="ARBA" id="ARBA00008488"/>
    </source>
</evidence>
<feature type="transmembrane region" description="Helical" evidence="8">
    <location>
        <begin position="136"/>
        <end position="156"/>
    </location>
</feature>
<evidence type="ECO:0000256" key="5">
    <source>
        <dbReference type="ARBA" id="ARBA00022989"/>
    </source>
</evidence>
<protein>
    <submittedName>
        <fullName evidence="9">Hemolysin III</fullName>
    </submittedName>
</protein>
<comment type="subcellular location">
    <subcellularLocation>
        <location evidence="1">Cell membrane</location>
        <topology evidence="1">Multi-pass membrane protein</topology>
    </subcellularLocation>
</comment>
<proteinExistence type="inferred from homology"/>
<name>A0A1I6Q8P2_9FLAO</name>
<feature type="binding site" evidence="7">
    <location>
        <position position="190"/>
    </location>
    <ligand>
        <name>Zn(2+)</name>
        <dbReference type="ChEBI" id="CHEBI:29105"/>
    </ligand>
</feature>
<feature type="transmembrane region" description="Helical" evidence="8">
    <location>
        <begin position="21"/>
        <end position="38"/>
    </location>
</feature>
<evidence type="ECO:0000256" key="8">
    <source>
        <dbReference type="SAM" id="Phobius"/>
    </source>
</evidence>
<dbReference type="NCBIfam" id="TIGR01065">
    <property type="entry name" value="hlyIII"/>
    <property type="match status" value="1"/>
</dbReference>
<keyword evidence="3" id="KW-1003">Cell membrane</keyword>
<dbReference type="EMBL" id="FPAG01000002">
    <property type="protein sequence ID" value="SFS48826.1"/>
    <property type="molecule type" value="Genomic_DNA"/>
</dbReference>
<dbReference type="GO" id="GO:0140911">
    <property type="term" value="F:pore-forming activity"/>
    <property type="evidence" value="ECO:0007669"/>
    <property type="project" value="InterPro"/>
</dbReference>
<dbReference type="GO" id="GO:0005886">
    <property type="term" value="C:plasma membrane"/>
    <property type="evidence" value="ECO:0007669"/>
    <property type="project" value="UniProtKB-SubCell"/>
</dbReference>
<evidence type="ECO:0000313" key="9">
    <source>
        <dbReference type="EMBL" id="SFS48826.1"/>
    </source>
</evidence>
<feature type="binding site" evidence="7">
    <location>
        <position position="68"/>
    </location>
    <ligand>
        <name>Zn(2+)</name>
        <dbReference type="ChEBI" id="CHEBI:29105"/>
    </ligand>
</feature>
<evidence type="ECO:0000313" key="10">
    <source>
        <dbReference type="Proteomes" id="UP000183209"/>
    </source>
</evidence>
<evidence type="ECO:0000256" key="3">
    <source>
        <dbReference type="ARBA" id="ARBA00022475"/>
    </source>
</evidence>
<reference evidence="9 10" key="1">
    <citation type="submission" date="2016-10" db="EMBL/GenBank/DDBJ databases">
        <authorList>
            <person name="de Groot N.N."/>
        </authorList>
    </citation>
    <scope>NUCLEOTIDE SEQUENCE [LARGE SCALE GENOMIC DNA]</scope>
    <source>
        <strain evidence="9 10">CGMCC 1.6114</strain>
    </source>
</reference>
<keyword evidence="6 8" id="KW-0472">Membrane</keyword>
<dbReference type="InterPro" id="IPR004254">
    <property type="entry name" value="AdipoR/HlyIII-related"/>
</dbReference>
<feature type="binding site" evidence="7">
    <location>
        <position position="194"/>
    </location>
    <ligand>
        <name>Zn(2+)</name>
        <dbReference type="ChEBI" id="CHEBI:29105"/>
    </ligand>
</feature>
<evidence type="ECO:0000256" key="4">
    <source>
        <dbReference type="ARBA" id="ARBA00022692"/>
    </source>
</evidence>
<comment type="similarity">
    <text evidence="2">Belongs to the UPF0073 (Hly-III) family.</text>
</comment>
<keyword evidence="5 8" id="KW-1133">Transmembrane helix</keyword>
<keyword evidence="7" id="KW-0862">Zinc</keyword>
<feature type="transmembrane region" description="Helical" evidence="8">
    <location>
        <begin position="82"/>
        <end position="103"/>
    </location>
</feature>
<dbReference type="GO" id="GO:0046872">
    <property type="term" value="F:metal ion binding"/>
    <property type="evidence" value="ECO:0007669"/>
    <property type="project" value="UniProtKB-KW"/>
</dbReference>
<feature type="transmembrane region" description="Helical" evidence="8">
    <location>
        <begin position="190"/>
        <end position="210"/>
    </location>
</feature>
<evidence type="ECO:0000256" key="7">
    <source>
        <dbReference type="PIRSR" id="PIRSR604254-1"/>
    </source>
</evidence>
<dbReference type="Proteomes" id="UP000183209">
    <property type="component" value="Unassembled WGS sequence"/>
</dbReference>
<feature type="transmembrane region" description="Helical" evidence="8">
    <location>
        <begin position="109"/>
        <end position="129"/>
    </location>
</feature>
<feature type="transmembrane region" description="Helical" evidence="8">
    <location>
        <begin position="50"/>
        <end position="70"/>
    </location>
</feature>
<organism evidence="9 10">
    <name type="scientific">Zhouia amylolytica</name>
    <dbReference type="NCBI Taxonomy" id="376730"/>
    <lineage>
        <taxon>Bacteria</taxon>
        <taxon>Pseudomonadati</taxon>
        <taxon>Bacteroidota</taxon>
        <taxon>Flavobacteriia</taxon>
        <taxon>Flavobacteriales</taxon>
        <taxon>Flavobacteriaceae</taxon>
        <taxon>Zhouia</taxon>
    </lineage>
</organism>
<sequence length="213" mass="24131">MMYLCIMDQTRKEEFWNAMSHGVGIILGIIGLVFLLLTDSDKTPYSTLSIILYAISVIVLFSASTIYHAVEDLELKQMWRKADHISIYFLIAGTYTPVSLITLENGSGWLIFGVVWAVAILGTVLKVFFTGKYEIFSLLLYLFMGWLIIFDIQDLIANVSQLGLNLLMLGGAFYTLGTVFYAIKKIPYNHVIWHFFVLGGAVSHYFFILLEVI</sequence>
<feature type="transmembrane region" description="Helical" evidence="8">
    <location>
        <begin position="162"/>
        <end position="183"/>
    </location>
</feature>
<dbReference type="InterPro" id="IPR005744">
    <property type="entry name" value="Hy-lIII"/>
</dbReference>
<dbReference type="PANTHER" id="PTHR20855">
    <property type="entry name" value="ADIPOR/PROGESTIN RECEPTOR-RELATED"/>
    <property type="match status" value="1"/>
</dbReference>
<dbReference type="AlphaFoldDB" id="A0A1I6Q8P2"/>
<dbReference type="PANTHER" id="PTHR20855:SF3">
    <property type="entry name" value="LD03007P"/>
    <property type="match status" value="1"/>
</dbReference>
<keyword evidence="4 8" id="KW-0812">Transmembrane</keyword>
<keyword evidence="7" id="KW-0479">Metal-binding</keyword>
<accession>A0A1I6Q8P2</accession>
<evidence type="ECO:0000256" key="1">
    <source>
        <dbReference type="ARBA" id="ARBA00004651"/>
    </source>
</evidence>
<dbReference type="Pfam" id="PF03006">
    <property type="entry name" value="HlyIII"/>
    <property type="match status" value="1"/>
</dbReference>
<gene>
    <name evidence="9" type="ORF">SAMN04487906_0507</name>
</gene>
<evidence type="ECO:0000256" key="6">
    <source>
        <dbReference type="ARBA" id="ARBA00023136"/>
    </source>
</evidence>